<evidence type="ECO:0000256" key="1">
    <source>
        <dbReference type="ARBA" id="ARBA00022679"/>
    </source>
</evidence>
<evidence type="ECO:0000313" key="7">
    <source>
        <dbReference type="EMBL" id="CAE0610269.1"/>
    </source>
</evidence>
<sequence>MAATRCTSACKGNVAMLGPRRRRVRVRAADGSDGGSVDPLEALSDGIRNDFQKRQEILYSPQQRWDQLQKELPQEKQRRSMLKVFSPSKINVFLRVMRRREDGFHDLASLFHVIDLGDTLKFSLSPSKTRDAITTRSPDVPLDKSNLIYRALNLFREKTGIEQYFWIDLDKRVPSGAGLGGGSGNASSTLWAANQMCGCPATEAQLMEWSAELGSDCPVFFSHGAAYCTGRGEVVEDIPSPLPQGTEMVLIKPPVGLSTPEIFRALDLDRRSTADPRELLDRLSKEGCKPDITVNDLEQPAFSTLPALRMLKDRLALSGQRKYDSVFMTGSGSTIVCMGSSEAPPFLYDDKGFDGVSIIPARLLTRRPGTWYSASNFVDEEGEEGEEEGLSFERPAS</sequence>
<evidence type="ECO:0000259" key="6">
    <source>
        <dbReference type="Pfam" id="PF00288"/>
    </source>
</evidence>
<dbReference type="HAMAP" id="MF_00061">
    <property type="entry name" value="IspE"/>
    <property type="match status" value="1"/>
</dbReference>
<keyword evidence="1" id="KW-0808">Transferase</keyword>
<dbReference type="NCBIfam" id="TIGR00154">
    <property type="entry name" value="ispE"/>
    <property type="match status" value="1"/>
</dbReference>
<proteinExistence type="inferred from homology"/>
<dbReference type="PANTHER" id="PTHR43527:SF2">
    <property type="entry name" value="4-DIPHOSPHOCYTIDYL-2-C-METHYL-D-ERYTHRITOL KINASE, CHLOROPLASTIC"/>
    <property type="match status" value="1"/>
</dbReference>
<evidence type="ECO:0000256" key="2">
    <source>
        <dbReference type="ARBA" id="ARBA00022741"/>
    </source>
</evidence>
<feature type="compositionally biased region" description="Acidic residues" evidence="5">
    <location>
        <begin position="378"/>
        <end position="390"/>
    </location>
</feature>
<name>A0A7S3XCH6_9CHLO</name>
<dbReference type="GO" id="GO:0050515">
    <property type="term" value="F:4-(cytidine 5'-diphospho)-2-C-methyl-D-erythritol kinase activity"/>
    <property type="evidence" value="ECO:0007669"/>
    <property type="project" value="InterPro"/>
</dbReference>
<dbReference type="GO" id="GO:0016114">
    <property type="term" value="P:terpenoid biosynthetic process"/>
    <property type="evidence" value="ECO:0007669"/>
    <property type="project" value="InterPro"/>
</dbReference>
<organism evidence="7">
    <name type="scientific">Picocystis salinarum</name>
    <dbReference type="NCBI Taxonomy" id="88271"/>
    <lineage>
        <taxon>Eukaryota</taxon>
        <taxon>Viridiplantae</taxon>
        <taxon>Chlorophyta</taxon>
        <taxon>Picocystophyceae</taxon>
        <taxon>Picocystales</taxon>
        <taxon>Picocystaceae</taxon>
        <taxon>Picocystis</taxon>
    </lineage>
</organism>
<evidence type="ECO:0000256" key="5">
    <source>
        <dbReference type="SAM" id="MobiDB-lite"/>
    </source>
</evidence>
<evidence type="ECO:0000256" key="4">
    <source>
        <dbReference type="ARBA" id="ARBA00022840"/>
    </source>
</evidence>
<dbReference type="InterPro" id="IPR020568">
    <property type="entry name" value="Ribosomal_Su5_D2-typ_SF"/>
</dbReference>
<dbReference type="PANTHER" id="PTHR43527">
    <property type="entry name" value="4-DIPHOSPHOCYTIDYL-2-C-METHYL-D-ERYTHRITOL KINASE, CHLOROPLASTIC"/>
    <property type="match status" value="1"/>
</dbReference>
<dbReference type="Pfam" id="PF00288">
    <property type="entry name" value="GHMP_kinases_N"/>
    <property type="match status" value="1"/>
</dbReference>
<keyword evidence="3" id="KW-0418">Kinase</keyword>
<feature type="region of interest" description="Disordered" evidence="5">
    <location>
        <begin position="377"/>
        <end position="397"/>
    </location>
</feature>
<dbReference type="InterPro" id="IPR004424">
    <property type="entry name" value="IspE"/>
</dbReference>
<keyword evidence="4" id="KW-0067">ATP-binding</keyword>
<protein>
    <recommendedName>
        <fullName evidence="6">GHMP kinase N-terminal domain-containing protein</fullName>
    </recommendedName>
</protein>
<feature type="domain" description="GHMP kinase N-terminal" evidence="6">
    <location>
        <begin position="146"/>
        <end position="220"/>
    </location>
</feature>
<dbReference type="EMBL" id="HBIS01004519">
    <property type="protein sequence ID" value="CAE0610269.1"/>
    <property type="molecule type" value="Transcribed_RNA"/>
</dbReference>
<dbReference type="Gene3D" id="3.30.230.10">
    <property type="match status" value="1"/>
</dbReference>
<dbReference type="InterPro" id="IPR014721">
    <property type="entry name" value="Ribsml_uS5_D2-typ_fold_subgr"/>
</dbReference>
<reference evidence="7" key="1">
    <citation type="submission" date="2021-01" db="EMBL/GenBank/DDBJ databases">
        <authorList>
            <person name="Corre E."/>
            <person name="Pelletier E."/>
            <person name="Niang G."/>
            <person name="Scheremetjew M."/>
            <person name="Finn R."/>
            <person name="Kale V."/>
            <person name="Holt S."/>
            <person name="Cochrane G."/>
            <person name="Meng A."/>
            <person name="Brown T."/>
            <person name="Cohen L."/>
        </authorList>
    </citation>
    <scope>NUCLEOTIDE SEQUENCE</scope>
    <source>
        <strain evidence="7">CCMP1897</strain>
    </source>
</reference>
<dbReference type="SUPFAM" id="SSF54211">
    <property type="entry name" value="Ribosomal protein S5 domain 2-like"/>
    <property type="match status" value="1"/>
</dbReference>
<dbReference type="Gene3D" id="3.30.70.890">
    <property type="entry name" value="GHMP kinase, C-terminal domain"/>
    <property type="match status" value="1"/>
</dbReference>
<dbReference type="AlphaFoldDB" id="A0A7S3XCH6"/>
<keyword evidence="2" id="KW-0547">Nucleotide-binding</keyword>
<gene>
    <name evidence="7" type="ORF">PSAL00342_LOCUS4104</name>
</gene>
<dbReference type="GO" id="GO:0005524">
    <property type="term" value="F:ATP binding"/>
    <property type="evidence" value="ECO:0007669"/>
    <property type="project" value="UniProtKB-KW"/>
</dbReference>
<evidence type="ECO:0000256" key="3">
    <source>
        <dbReference type="ARBA" id="ARBA00022777"/>
    </source>
</evidence>
<accession>A0A7S3XCH6</accession>
<dbReference type="InterPro" id="IPR006204">
    <property type="entry name" value="GHMP_kinase_N_dom"/>
</dbReference>
<dbReference type="InterPro" id="IPR036554">
    <property type="entry name" value="GHMP_kinase_C_sf"/>
</dbReference>
<dbReference type="SUPFAM" id="SSF55060">
    <property type="entry name" value="GHMP Kinase, C-terminal domain"/>
    <property type="match status" value="1"/>
</dbReference>
<dbReference type="FunFam" id="3.30.230.10:FF:000045">
    <property type="entry name" value="4-diphosphocytidyl-2-C-methyl-D-erythritol kinase, chloroplastic"/>
    <property type="match status" value="1"/>
</dbReference>